<gene>
    <name evidence="1" type="ORF">CKY47_08625</name>
</gene>
<comment type="caution">
    <text evidence="1">The sequence shown here is derived from an EMBL/GenBank/DDBJ whole genome shotgun (WGS) entry which is preliminary data.</text>
</comment>
<reference evidence="1 2" key="1">
    <citation type="submission" date="2017-06" db="EMBL/GenBank/DDBJ databases">
        <title>Cultured bacterium strain Saccharothrix yanglingensis Hhs.015.</title>
        <authorList>
            <person name="Xia Y."/>
        </authorList>
    </citation>
    <scope>NUCLEOTIDE SEQUENCE [LARGE SCALE GENOMIC DNA]</scope>
    <source>
        <strain evidence="1 2">Hhs.015</strain>
    </source>
</reference>
<dbReference type="Proteomes" id="UP001225605">
    <property type="component" value="Unassembled WGS sequence"/>
</dbReference>
<evidence type="ECO:0000313" key="1">
    <source>
        <dbReference type="EMBL" id="MDQ2584042.1"/>
    </source>
</evidence>
<dbReference type="EMBL" id="NSDM01000003">
    <property type="protein sequence ID" value="MDQ2584042.1"/>
    <property type="molecule type" value="Genomic_DNA"/>
</dbReference>
<sequence length="307" mass="34451">MDIRDDVVREDPFATALRAAITARGLGLDRIQERLRHRGTTISVAALSYWQSGRRRPERRGSLVAVRHLEEVLDVPPGSLTALLGAPRARGRTKRPFHGPSLEEMWPARARLGPLLSRVDTDTDEALTRISLHVQVEVAADRGLRTVRTRQVLRANRDGVDRWLTVQDTTENGPAPSIVPLRSCRLGRVARDERTGVVAAELLFDRPLARGETIVVEHGTDMVGPPYPRGDDTYCRKFRAPIHDYVVEVRFDPAELPVSCHHYTMTPEHSDPEHHRRMPVTPDGYTHAVALGFGPGTFCVGWRWPDD</sequence>
<organism evidence="1 2">
    <name type="scientific">Saccharothrix yanglingensis</name>
    <dbReference type="NCBI Taxonomy" id="659496"/>
    <lineage>
        <taxon>Bacteria</taxon>
        <taxon>Bacillati</taxon>
        <taxon>Actinomycetota</taxon>
        <taxon>Actinomycetes</taxon>
        <taxon>Pseudonocardiales</taxon>
        <taxon>Pseudonocardiaceae</taxon>
        <taxon>Saccharothrix</taxon>
    </lineage>
</organism>
<protein>
    <recommendedName>
        <fullName evidence="3">XRE family transcriptional regulator</fullName>
    </recommendedName>
</protein>
<proteinExistence type="predicted"/>
<name>A0ABU0WXD0_9PSEU</name>
<evidence type="ECO:0000313" key="2">
    <source>
        <dbReference type="Proteomes" id="UP001225605"/>
    </source>
</evidence>
<evidence type="ECO:0008006" key="3">
    <source>
        <dbReference type="Google" id="ProtNLM"/>
    </source>
</evidence>
<accession>A0ABU0WXD0</accession>
<dbReference type="RefSeq" id="WP_306745163.1">
    <property type="nucleotide sequence ID" value="NZ_NSDM01000003.1"/>
</dbReference>
<keyword evidence="2" id="KW-1185">Reference proteome</keyword>